<sequence length="37" mass="4406">MWYRTCLRVVKHLGAWILPSEIFAVLRGNQQCDFQLL</sequence>
<proteinExistence type="evidence at transcript level"/>
<accession>I7GPL5</accession>
<dbReference type="EMBL" id="AB174598">
    <property type="protein sequence ID" value="BAE91660.1"/>
    <property type="molecule type" value="mRNA"/>
</dbReference>
<evidence type="ECO:0000313" key="1">
    <source>
        <dbReference type="EMBL" id="BAE91660.1"/>
    </source>
</evidence>
<reference evidence="1" key="1">
    <citation type="journal article" date="2007" name="PLoS Biol.">
        <title>Rate of evolution in brain-expressed genes in humans and other primates.</title>
        <authorList>
            <person name="Wang H.-Y."/>
            <person name="Chien H.-C."/>
            <person name="Osada N."/>
            <person name="Hashimoto K."/>
            <person name="Sugano S."/>
            <person name="Gojobori T."/>
            <person name="Chou C.-K."/>
            <person name="Tsai S.-F."/>
            <person name="Wu C.-I."/>
            <person name="Shen C.-K.J."/>
        </authorList>
    </citation>
    <scope>NUCLEOTIDE SEQUENCE</scope>
</reference>
<organism evidence="1">
    <name type="scientific">Macaca fascicularis</name>
    <name type="common">Crab-eating macaque</name>
    <name type="synonym">Cynomolgus monkey</name>
    <dbReference type="NCBI Taxonomy" id="9541"/>
    <lineage>
        <taxon>Eukaryota</taxon>
        <taxon>Metazoa</taxon>
        <taxon>Chordata</taxon>
        <taxon>Craniata</taxon>
        <taxon>Vertebrata</taxon>
        <taxon>Euteleostomi</taxon>
        <taxon>Mammalia</taxon>
        <taxon>Eutheria</taxon>
        <taxon>Euarchontoglires</taxon>
        <taxon>Primates</taxon>
        <taxon>Haplorrhini</taxon>
        <taxon>Catarrhini</taxon>
        <taxon>Cercopithecidae</taxon>
        <taxon>Cercopithecinae</taxon>
        <taxon>Macaca</taxon>
    </lineage>
</organism>
<dbReference type="AlphaFoldDB" id="I7GPL5"/>
<name>I7GPL5_MACFA</name>
<protein>
    <submittedName>
        <fullName evidence="1">Macaca fascicularis brain cDNA clone: QtrA-18132, similar to human FK506 binding protein 14, 22 kDa (FKBP14), mRNA, RefSeq: NM_017946.1</fullName>
    </submittedName>
</protein>